<keyword evidence="7" id="KW-1185">Reference proteome</keyword>
<evidence type="ECO:0000313" key="7">
    <source>
        <dbReference type="Proteomes" id="UP000287243"/>
    </source>
</evidence>
<name>A0A410P6T1_VELA1</name>
<dbReference type="GO" id="GO:0034257">
    <property type="term" value="F:nicotinamide riboside transmembrane transporter activity"/>
    <property type="evidence" value="ECO:0007669"/>
    <property type="project" value="InterPro"/>
</dbReference>
<feature type="transmembrane region" description="Helical" evidence="5">
    <location>
        <begin position="83"/>
        <end position="103"/>
    </location>
</feature>
<dbReference type="InterPro" id="IPR006419">
    <property type="entry name" value="NMN_transpt_PnuC"/>
</dbReference>
<dbReference type="AlphaFoldDB" id="A0A410P6T1"/>
<dbReference type="EMBL" id="CP019384">
    <property type="protein sequence ID" value="QAT17850.1"/>
    <property type="molecule type" value="Genomic_DNA"/>
</dbReference>
<organism evidence="6 7">
    <name type="scientific">Velamenicoccus archaeovorus</name>
    <dbReference type="NCBI Taxonomy" id="1930593"/>
    <lineage>
        <taxon>Bacteria</taxon>
        <taxon>Pseudomonadati</taxon>
        <taxon>Candidatus Omnitrophota</taxon>
        <taxon>Candidatus Velamenicoccus</taxon>
    </lineage>
</organism>
<evidence type="ECO:0000256" key="1">
    <source>
        <dbReference type="ARBA" id="ARBA00004141"/>
    </source>
</evidence>
<dbReference type="Pfam" id="PF04973">
    <property type="entry name" value="NMN_transporter"/>
    <property type="match status" value="1"/>
</dbReference>
<dbReference type="Proteomes" id="UP000287243">
    <property type="component" value="Chromosome"/>
</dbReference>
<dbReference type="RefSeq" id="WP_128700815.1">
    <property type="nucleotide sequence ID" value="NZ_CP019384.1"/>
</dbReference>
<gene>
    <name evidence="6" type="ORF">BU251_08990</name>
</gene>
<comment type="subcellular location">
    <subcellularLocation>
        <location evidence="1">Membrane</location>
        <topology evidence="1">Multi-pass membrane protein</topology>
    </subcellularLocation>
</comment>
<evidence type="ECO:0000256" key="2">
    <source>
        <dbReference type="ARBA" id="ARBA00022692"/>
    </source>
</evidence>
<reference evidence="6 7" key="1">
    <citation type="submission" date="2017-01" db="EMBL/GenBank/DDBJ databases">
        <title>First insights into the biology of 'candidatus Vampirococcus archaeovorus'.</title>
        <authorList>
            <person name="Kizina J."/>
            <person name="Jordan S."/>
            <person name="Stueber K."/>
            <person name="Reinhardt R."/>
            <person name="Harder J."/>
        </authorList>
    </citation>
    <scope>NUCLEOTIDE SEQUENCE [LARGE SCALE GENOMIC DNA]</scope>
    <source>
        <strain evidence="6 7">LiM</strain>
    </source>
</reference>
<dbReference type="OrthoDB" id="9791248at2"/>
<keyword evidence="2 5" id="KW-0812">Transmembrane</keyword>
<evidence type="ECO:0000313" key="6">
    <source>
        <dbReference type="EMBL" id="QAT17850.1"/>
    </source>
</evidence>
<dbReference type="GO" id="GO:0016020">
    <property type="term" value="C:membrane"/>
    <property type="evidence" value="ECO:0007669"/>
    <property type="project" value="UniProtKB-SubCell"/>
</dbReference>
<dbReference type="KEGG" id="vai:BU251_08990"/>
<evidence type="ECO:0000256" key="5">
    <source>
        <dbReference type="SAM" id="Phobius"/>
    </source>
</evidence>
<evidence type="ECO:0000256" key="3">
    <source>
        <dbReference type="ARBA" id="ARBA00022989"/>
    </source>
</evidence>
<protein>
    <submittedName>
        <fullName evidence="6">Uncharacterized protein</fullName>
    </submittedName>
</protein>
<keyword evidence="4 5" id="KW-0472">Membrane</keyword>
<evidence type="ECO:0000256" key="4">
    <source>
        <dbReference type="ARBA" id="ARBA00023136"/>
    </source>
</evidence>
<accession>A0A410P6T1</accession>
<feature type="transmembrane region" description="Helical" evidence="5">
    <location>
        <begin position="36"/>
        <end position="54"/>
    </location>
</feature>
<keyword evidence="3 5" id="KW-1133">Transmembrane helix</keyword>
<proteinExistence type="predicted"/>
<sequence>MKINKGWKEIYKSLSWYNRRKLVEANRPFGKDPKEFRELVMWMLAGLSIFGVVLNVNKDPAGFLVWMFTNACWAVIDFRKRLYAQSFLFVVYFFLALWGWIIWAR</sequence>